<dbReference type="Pfam" id="PF04572">
    <property type="entry name" value="Gb3_synth"/>
    <property type="match status" value="1"/>
</dbReference>
<reference evidence="4" key="2">
    <citation type="journal article" date="2018" name="BMC Genomics">
        <title>A manually annotated Actinidia chinensis var. chinensis (kiwifruit) genome highlights the challenges associated with draft genomes and gene prediction in plants.</title>
        <authorList>
            <person name="Pilkington S.M."/>
            <person name="Crowhurst R."/>
            <person name="Hilario E."/>
            <person name="Nardozza S."/>
            <person name="Fraser L."/>
            <person name="Peng Y."/>
            <person name="Gunaseelan K."/>
            <person name="Simpson R."/>
            <person name="Tahir J."/>
            <person name="Deroles S.C."/>
            <person name="Templeton K."/>
            <person name="Luo Z."/>
            <person name="Davy M."/>
            <person name="Cheng C."/>
            <person name="McNeilage M."/>
            <person name="Scaglione D."/>
            <person name="Liu Y."/>
            <person name="Zhang Q."/>
            <person name="Datson P."/>
            <person name="De Silva N."/>
            <person name="Gardiner S.E."/>
            <person name="Bassett H."/>
            <person name="Chagne D."/>
            <person name="McCallum J."/>
            <person name="Dzierzon H."/>
            <person name="Deng C."/>
            <person name="Wang Y.Y."/>
            <person name="Barron L."/>
            <person name="Manako K."/>
            <person name="Bowen J."/>
            <person name="Foster T.M."/>
            <person name="Erridge Z.A."/>
            <person name="Tiffin H."/>
            <person name="Waite C.N."/>
            <person name="Davies K.M."/>
            <person name="Grierson E.P."/>
            <person name="Laing W.A."/>
            <person name="Kirk R."/>
            <person name="Chen X."/>
            <person name="Wood M."/>
            <person name="Montefiori M."/>
            <person name="Brummell D.A."/>
            <person name="Schwinn K.E."/>
            <person name="Catanach A."/>
            <person name="Fullerton C."/>
            <person name="Li D."/>
            <person name="Meiyalaghan S."/>
            <person name="Nieuwenhuizen N."/>
            <person name="Read N."/>
            <person name="Prakash R."/>
            <person name="Hunter D."/>
            <person name="Zhang H."/>
            <person name="McKenzie M."/>
            <person name="Knabel M."/>
            <person name="Harris A."/>
            <person name="Allan A.C."/>
            <person name="Gleave A."/>
            <person name="Chen A."/>
            <person name="Janssen B.J."/>
            <person name="Plunkett B."/>
            <person name="Ampomah-Dwamena C."/>
            <person name="Voogd C."/>
            <person name="Leif D."/>
            <person name="Lafferty D."/>
            <person name="Souleyre E.J.F."/>
            <person name="Varkonyi-Gasic E."/>
            <person name="Gambi F."/>
            <person name="Hanley J."/>
            <person name="Yao J.L."/>
            <person name="Cheung J."/>
            <person name="David K.M."/>
            <person name="Warren B."/>
            <person name="Marsh K."/>
            <person name="Snowden K.C."/>
            <person name="Lin-Wang K."/>
            <person name="Brian L."/>
            <person name="Martinez-Sanchez M."/>
            <person name="Wang M."/>
            <person name="Ileperuma N."/>
            <person name="Macnee N."/>
            <person name="Campin R."/>
            <person name="McAtee P."/>
            <person name="Drummond R.S.M."/>
            <person name="Espley R.V."/>
            <person name="Ireland H.S."/>
            <person name="Wu R."/>
            <person name="Atkinson R.G."/>
            <person name="Karunairetnam S."/>
            <person name="Bulley S."/>
            <person name="Chunkath S."/>
            <person name="Hanley Z."/>
            <person name="Storey R."/>
            <person name="Thrimawithana A.H."/>
            <person name="Thomson S."/>
            <person name="David C."/>
            <person name="Testolin R."/>
            <person name="Huang H."/>
            <person name="Hellens R.P."/>
            <person name="Schaffer R.J."/>
        </authorList>
    </citation>
    <scope>NUCLEOTIDE SEQUENCE [LARGE SCALE GENOMIC DNA]</scope>
    <source>
        <strain evidence="4">cv. Red5</strain>
    </source>
</reference>
<dbReference type="STRING" id="1590841.A0A2R6QA46"/>
<protein>
    <submittedName>
        <fullName evidence="3">Alpha 1,4-glycosyltransferase domain protein</fullName>
    </submittedName>
</protein>
<evidence type="ECO:0000256" key="1">
    <source>
        <dbReference type="SAM" id="Phobius"/>
    </source>
</evidence>
<evidence type="ECO:0000259" key="2">
    <source>
        <dbReference type="Pfam" id="PF04572"/>
    </source>
</evidence>
<organism evidence="3 4">
    <name type="scientific">Actinidia chinensis var. chinensis</name>
    <name type="common">Chinese soft-hair kiwi</name>
    <dbReference type="NCBI Taxonomy" id="1590841"/>
    <lineage>
        <taxon>Eukaryota</taxon>
        <taxon>Viridiplantae</taxon>
        <taxon>Streptophyta</taxon>
        <taxon>Embryophyta</taxon>
        <taxon>Tracheophyta</taxon>
        <taxon>Spermatophyta</taxon>
        <taxon>Magnoliopsida</taxon>
        <taxon>eudicotyledons</taxon>
        <taxon>Gunneridae</taxon>
        <taxon>Pentapetalae</taxon>
        <taxon>asterids</taxon>
        <taxon>Ericales</taxon>
        <taxon>Actinidiaceae</taxon>
        <taxon>Actinidia</taxon>
    </lineage>
</organism>
<dbReference type="EMBL" id="NKQK01000018">
    <property type="protein sequence ID" value="PSS04771.1"/>
    <property type="molecule type" value="Genomic_DNA"/>
</dbReference>
<dbReference type="PANTHER" id="PTHR46781">
    <property type="entry name" value="ALPHA 1,4-GLYCOSYLTRANSFERASE FAMILY PROTEIN"/>
    <property type="match status" value="1"/>
</dbReference>
<keyword evidence="1" id="KW-0472">Membrane</keyword>
<dbReference type="OrthoDB" id="409543at2759"/>
<keyword evidence="1" id="KW-1133">Transmembrane helix</keyword>
<proteinExistence type="predicted"/>
<feature type="transmembrane region" description="Helical" evidence="1">
    <location>
        <begin position="72"/>
        <end position="97"/>
    </location>
</feature>
<name>A0A2R6QA46_ACTCC</name>
<dbReference type="Pfam" id="PF04488">
    <property type="entry name" value="Gly_transf_sug"/>
    <property type="match status" value="1"/>
</dbReference>
<dbReference type="GO" id="GO:0016740">
    <property type="term" value="F:transferase activity"/>
    <property type="evidence" value="ECO:0007669"/>
    <property type="project" value="UniProtKB-KW"/>
</dbReference>
<evidence type="ECO:0000313" key="4">
    <source>
        <dbReference type="Proteomes" id="UP000241394"/>
    </source>
</evidence>
<dbReference type="Gene3D" id="3.90.550.20">
    <property type="match status" value="1"/>
</dbReference>
<dbReference type="AlphaFoldDB" id="A0A2R6QA46"/>
<dbReference type="PANTHER" id="PTHR46781:SF5">
    <property type="entry name" value="ALPHA 1,4-GLYCOSYLTRANSFERASE FAMILY PROTEIN"/>
    <property type="match status" value="1"/>
</dbReference>
<dbReference type="Proteomes" id="UP000241394">
    <property type="component" value="Chromosome LG18"/>
</dbReference>
<dbReference type="Gramene" id="PSS04771">
    <property type="protein sequence ID" value="PSS04771"/>
    <property type="gene ID" value="CEY00_Acc20629"/>
</dbReference>
<dbReference type="InterPro" id="IPR007652">
    <property type="entry name" value="A1-4-GlycosylTfrase_dom"/>
</dbReference>
<sequence>MPPLQSSPLLSSYRERQQSRRINETAFHIPKILAPKAFMDQPNYTNTKTNTTFQLLLQSLSLHHLKQSRRSLFAFFSLLLFLLAYNAASIFCLYVPFPAEIPPEPASFLPENVSVGTKNLHSSSIKLSSTLNYALKEENPPLLPKTHLQSSHKSLKLAIFSPDNVAGGTKHLQSSTIKLSSTLNYTLKEENPPLIPKTHLRFPQKSHKLVLNFNDSVVFSRKRRRKRKLALKFLPSEAKPNRFSTRVNEFLTSNSCEIRFFMTWISSLDSFGERESLAIQSIFKSHPNGCLIIVSNSMDSRRGMQVLRPFSEMGFRIIPISPDFDYLFKHTMAESWFGKLKRGHIDPGGVSLGQNLSNLLRLALLYKYGGVYLDTDVIVLKSFTKLRNSIGAQTIDLETRNWSRLNNAVMVFDKNHPLLSKFIDEFALTFNGNKWGHNGPYLVSRVISRLQGRNECHHLNVLNPIAFYPVDWSRIRGLFRGPRNGTHSKWLRGKLNHIRERSYAVHLWNRQSKKLVIEEGSIVGRIMGDCCVFCNSTASNL</sequence>
<dbReference type="InParanoid" id="A0A2R6QA46"/>
<dbReference type="InterPro" id="IPR044789">
    <property type="entry name" value="Put_A1-4-GlycosylTfrase_plant"/>
</dbReference>
<evidence type="ECO:0000313" key="3">
    <source>
        <dbReference type="EMBL" id="PSS04771.1"/>
    </source>
</evidence>
<keyword evidence="3" id="KW-0808">Transferase</keyword>
<reference evidence="3 4" key="1">
    <citation type="submission" date="2017-07" db="EMBL/GenBank/DDBJ databases">
        <title>An improved, manually edited Actinidia chinensis var. chinensis (kiwifruit) genome highlights the challenges associated with draft genomes and gene prediction in plants.</title>
        <authorList>
            <person name="Pilkington S."/>
            <person name="Crowhurst R."/>
            <person name="Hilario E."/>
            <person name="Nardozza S."/>
            <person name="Fraser L."/>
            <person name="Peng Y."/>
            <person name="Gunaseelan K."/>
            <person name="Simpson R."/>
            <person name="Tahir J."/>
            <person name="Deroles S."/>
            <person name="Templeton K."/>
            <person name="Luo Z."/>
            <person name="Davy M."/>
            <person name="Cheng C."/>
            <person name="Mcneilage M."/>
            <person name="Scaglione D."/>
            <person name="Liu Y."/>
            <person name="Zhang Q."/>
            <person name="Datson P."/>
            <person name="De Silva N."/>
            <person name="Gardiner S."/>
            <person name="Bassett H."/>
            <person name="Chagne D."/>
            <person name="Mccallum J."/>
            <person name="Dzierzon H."/>
            <person name="Deng C."/>
            <person name="Wang Y.-Y."/>
            <person name="Barron N."/>
            <person name="Manako K."/>
            <person name="Bowen J."/>
            <person name="Foster T."/>
            <person name="Erridge Z."/>
            <person name="Tiffin H."/>
            <person name="Waite C."/>
            <person name="Davies K."/>
            <person name="Grierson E."/>
            <person name="Laing W."/>
            <person name="Kirk R."/>
            <person name="Chen X."/>
            <person name="Wood M."/>
            <person name="Montefiori M."/>
            <person name="Brummell D."/>
            <person name="Schwinn K."/>
            <person name="Catanach A."/>
            <person name="Fullerton C."/>
            <person name="Li D."/>
            <person name="Meiyalaghan S."/>
            <person name="Nieuwenhuizen N."/>
            <person name="Read N."/>
            <person name="Prakash R."/>
            <person name="Hunter D."/>
            <person name="Zhang H."/>
            <person name="Mckenzie M."/>
            <person name="Knabel M."/>
            <person name="Harris A."/>
            <person name="Allan A."/>
            <person name="Chen A."/>
            <person name="Janssen B."/>
            <person name="Plunkett B."/>
            <person name="Dwamena C."/>
            <person name="Voogd C."/>
            <person name="Leif D."/>
            <person name="Lafferty D."/>
            <person name="Souleyre E."/>
            <person name="Varkonyi-Gasic E."/>
            <person name="Gambi F."/>
            <person name="Hanley J."/>
            <person name="Yao J.-L."/>
            <person name="Cheung J."/>
            <person name="David K."/>
            <person name="Warren B."/>
            <person name="Marsh K."/>
            <person name="Snowden K."/>
            <person name="Lin-Wang K."/>
            <person name="Brian L."/>
            <person name="Martinez-Sanchez M."/>
            <person name="Wang M."/>
            <person name="Ileperuma N."/>
            <person name="Macnee N."/>
            <person name="Campin R."/>
            <person name="Mcatee P."/>
            <person name="Drummond R."/>
            <person name="Espley R."/>
            <person name="Ireland H."/>
            <person name="Wu R."/>
            <person name="Atkinson R."/>
            <person name="Karunairetnam S."/>
            <person name="Bulley S."/>
            <person name="Chunkath S."/>
            <person name="Hanley Z."/>
            <person name="Storey R."/>
            <person name="Thrimawithana A."/>
            <person name="Thomson S."/>
            <person name="David C."/>
            <person name="Testolin R."/>
        </authorList>
    </citation>
    <scope>NUCLEOTIDE SEQUENCE [LARGE SCALE GENOMIC DNA]</scope>
    <source>
        <strain evidence="4">cv. Red5</strain>
        <tissue evidence="3">Young leaf</tissue>
    </source>
</reference>
<dbReference type="InterPro" id="IPR007577">
    <property type="entry name" value="GlycoTrfase_DXD_sugar-bd_CS"/>
</dbReference>
<dbReference type="SUPFAM" id="SSF53448">
    <property type="entry name" value="Nucleotide-diphospho-sugar transferases"/>
    <property type="match status" value="1"/>
</dbReference>
<dbReference type="OMA" id="NETAFHI"/>
<comment type="caution">
    <text evidence="3">The sequence shown here is derived from an EMBL/GenBank/DDBJ whole genome shotgun (WGS) entry which is preliminary data.</text>
</comment>
<gene>
    <name evidence="3" type="ORF">CEY00_Acc20629</name>
</gene>
<dbReference type="FunCoup" id="A0A2R6QA46">
    <property type="interactions" value="111"/>
</dbReference>
<accession>A0A2R6QA46</accession>
<keyword evidence="1" id="KW-0812">Transmembrane</keyword>
<dbReference type="InterPro" id="IPR029044">
    <property type="entry name" value="Nucleotide-diphossugar_trans"/>
</dbReference>
<feature type="domain" description="Alpha 1,4-glycosyltransferase" evidence="2">
    <location>
        <begin position="412"/>
        <end position="537"/>
    </location>
</feature>
<keyword evidence="4" id="KW-1185">Reference proteome</keyword>